<dbReference type="OrthoDB" id="3647246at2759"/>
<proteinExistence type="predicted"/>
<accession>A0A1W2TDE8</accession>
<dbReference type="AlphaFoldDB" id="A0A1W2TDE8"/>
<evidence type="ECO:0000259" key="3">
    <source>
        <dbReference type="Pfam" id="PF23395"/>
    </source>
</evidence>
<reference evidence="4" key="1">
    <citation type="submission" date="2016-03" db="EMBL/GenBank/DDBJ databases">
        <title>Draft genome sequence of Rosellinia necatrix.</title>
        <authorList>
            <person name="Kanematsu S."/>
        </authorList>
    </citation>
    <scope>NUCLEOTIDE SEQUENCE [LARGE SCALE GENOMIC DNA]</scope>
    <source>
        <strain evidence="4">W97</strain>
    </source>
</reference>
<evidence type="ECO:0000313" key="4">
    <source>
        <dbReference type="EMBL" id="GAP85994.1"/>
    </source>
</evidence>
<dbReference type="Pfam" id="PF23395">
    <property type="entry name" value="SAM_6"/>
    <property type="match status" value="1"/>
</dbReference>
<feature type="domain" description="SAM-like" evidence="3">
    <location>
        <begin position="833"/>
        <end position="910"/>
    </location>
</feature>
<dbReference type="EMBL" id="DF977448">
    <property type="protein sequence ID" value="GAP85994.1"/>
    <property type="molecule type" value="Genomic_DNA"/>
</dbReference>
<dbReference type="InterPro" id="IPR055528">
    <property type="entry name" value="DUF7102"/>
</dbReference>
<keyword evidence="5" id="KW-1185">Reference proteome</keyword>
<feature type="domain" description="DUF7102" evidence="2">
    <location>
        <begin position="664"/>
        <end position="824"/>
    </location>
</feature>
<protein>
    <submittedName>
        <fullName evidence="4">Uncharacterized protein</fullName>
    </submittedName>
</protein>
<feature type="compositionally biased region" description="Polar residues" evidence="1">
    <location>
        <begin position="621"/>
        <end position="635"/>
    </location>
</feature>
<evidence type="ECO:0000256" key="1">
    <source>
        <dbReference type="SAM" id="MobiDB-lite"/>
    </source>
</evidence>
<sequence length="915" mass="102788">MDPTGNTSPCPDQYARDNHLSIDSQIDPFSLVLQIDDAVPRLTPDAGPSGLTTDALLPCFCLPTIDLREQLEVPEESDTLVASALQHDDTGFFHRSEAPLVQYEARKRLARLKLEPPALSSDPDYDCLELAKIIKERRLPCISPQVFPSERLNAINDEALEFPVPADQFRRRLGDIVRSEKFDVPKNIIWLLDHTLKHDGRDDQYCGVFEDAMPRRNAVRDLAVTPPFIFDIDDEEYFIPTAEACEVPIASSCSSMFSNDVKTAESVVLREEYERGGSPILGLDSPRLSPLLDLPPSGREQPWIISIKVESPLSPITSPLRSAPHEPDIPALLKSIDMDHTLSHPEPSQVRVRHTSRKNGILDHELRGIMEESAAAVLKSIEQEHISIAAAIARVEAPLVDFSIPEPGWKSLPMDAPTHLKWLYESYSIEILPCLRDTRTDSKLRWVPFLQKIDLETLTRDTIDSERPLSQPFDTSDVIEAPTSANYVWKRPGLAILRESDTEEDIAEDVAEATPLNTAHDLAGIVKERLQNNWVGTKKGLSTRSDLYFDLIEPFKHKRPFQHTLPENLVSRMNLLPNAKSDSAVSAMLSNYIDIRTAKRRKQSHSEFFLPKSKPEVKLQPATTQRDSSDLSKTVESTRKEVPRAPCPEAEVSSAPAKIIKGLNLSRGLFSALERLYPAAEIIERDFDRWNTIAWGHHSVMRSTIASYLATEADVIVSPVTGVIVTTLLKVIQRPLPGRGGQSSIRERVTSVALRYERLVVLVSEGNIVDEMVRELTSSEATAYAEFIGFTVGLACKVEVFYVGGGETTLARWLVFLASRHAPEAAEICEHLIQDETQWEVFLRRTGLNAYAAQAILIRLKARSQNSGDECEDFQYSLAAFISMTDTERLRRFRDLMDGERVLSRVNRMLETEWR</sequence>
<feature type="region of interest" description="Disordered" evidence="1">
    <location>
        <begin position="604"/>
        <end position="648"/>
    </location>
</feature>
<dbReference type="OMA" id="NIPRENC"/>
<dbReference type="Pfam" id="PF23394">
    <property type="entry name" value="DUF7102"/>
    <property type="match status" value="1"/>
</dbReference>
<evidence type="ECO:0000259" key="2">
    <source>
        <dbReference type="Pfam" id="PF23394"/>
    </source>
</evidence>
<evidence type="ECO:0000313" key="5">
    <source>
        <dbReference type="Proteomes" id="UP000054516"/>
    </source>
</evidence>
<dbReference type="InterPro" id="IPR057559">
    <property type="entry name" value="SAM_6"/>
</dbReference>
<dbReference type="Proteomes" id="UP000054516">
    <property type="component" value="Unassembled WGS sequence"/>
</dbReference>
<gene>
    <name evidence="4" type="ORF">SAMD00023353_0301090</name>
</gene>
<name>A0A1W2TDE8_ROSNE</name>
<organism evidence="4">
    <name type="scientific">Rosellinia necatrix</name>
    <name type="common">White root-rot fungus</name>
    <dbReference type="NCBI Taxonomy" id="77044"/>
    <lineage>
        <taxon>Eukaryota</taxon>
        <taxon>Fungi</taxon>
        <taxon>Dikarya</taxon>
        <taxon>Ascomycota</taxon>
        <taxon>Pezizomycotina</taxon>
        <taxon>Sordariomycetes</taxon>
        <taxon>Xylariomycetidae</taxon>
        <taxon>Xylariales</taxon>
        <taxon>Xylariaceae</taxon>
        <taxon>Rosellinia</taxon>
    </lineage>
</organism>